<evidence type="ECO:0000313" key="5">
    <source>
        <dbReference type="Proteomes" id="UP001317705"/>
    </source>
</evidence>
<dbReference type="InterPro" id="IPR050114">
    <property type="entry name" value="UPF0173_UPF0282_UlaG_hydrolase"/>
</dbReference>
<dbReference type="PANTHER" id="PTHR43546:SF3">
    <property type="entry name" value="UPF0173 METAL-DEPENDENT HYDROLASE MJ1163"/>
    <property type="match status" value="1"/>
</dbReference>
<dbReference type="InterPro" id="IPR022877">
    <property type="entry name" value="UPF0173"/>
</dbReference>
<evidence type="ECO:0000256" key="1">
    <source>
        <dbReference type="ARBA" id="ARBA00022801"/>
    </source>
</evidence>
<dbReference type="InterPro" id="IPR001279">
    <property type="entry name" value="Metallo-B-lactamas"/>
</dbReference>
<dbReference type="GO" id="GO:0016787">
    <property type="term" value="F:hydrolase activity"/>
    <property type="evidence" value="ECO:0007669"/>
    <property type="project" value="UniProtKB-KW"/>
</dbReference>
<organism evidence="4 5">
    <name type="scientific">Geotalea uraniireducens</name>
    <dbReference type="NCBI Taxonomy" id="351604"/>
    <lineage>
        <taxon>Bacteria</taxon>
        <taxon>Pseudomonadati</taxon>
        <taxon>Thermodesulfobacteriota</taxon>
        <taxon>Desulfuromonadia</taxon>
        <taxon>Geobacterales</taxon>
        <taxon>Geobacteraceae</taxon>
        <taxon>Geotalea</taxon>
    </lineage>
</organism>
<evidence type="ECO:0000313" key="4">
    <source>
        <dbReference type="EMBL" id="BDV43831.1"/>
    </source>
</evidence>
<dbReference type="HAMAP" id="MF_00457">
    <property type="entry name" value="UPF0173"/>
    <property type="match status" value="1"/>
</dbReference>
<dbReference type="NCBIfam" id="NF001911">
    <property type="entry name" value="PRK00685.1"/>
    <property type="match status" value="1"/>
</dbReference>
<dbReference type="RefSeq" id="WP_281999952.1">
    <property type="nucleotide sequence ID" value="NZ_AP027151.1"/>
</dbReference>
<evidence type="ECO:0000256" key="2">
    <source>
        <dbReference type="HAMAP-Rule" id="MF_00457"/>
    </source>
</evidence>
<evidence type="ECO:0000259" key="3">
    <source>
        <dbReference type="SMART" id="SM00849"/>
    </source>
</evidence>
<dbReference type="SUPFAM" id="SSF56281">
    <property type="entry name" value="Metallo-hydrolase/oxidoreductase"/>
    <property type="match status" value="1"/>
</dbReference>
<keyword evidence="5" id="KW-1185">Reference proteome</keyword>
<dbReference type="SMART" id="SM00849">
    <property type="entry name" value="Lactamase_B"/>
    <property type="match status" value="1"/>
</dbReference>
<keyword evidence="1 2" id="KW-0378">Hydrolase</keyword>
<proteinExistence type="inferred from homology"/>
<dbReference type="CDD" id="cd06262">
    <property type="entry name" value="metallo-hydrolase-like_MBL-fold"/>
    <property type="match status" value="1"/>
</dbReference>
<sequence>MKTIYRTIWLLAMLLVVPAEGWSAGKTEITWYGQAAFKVKTPSGKVLLIDPWIDNPANKNGKKELAELGRVDLILITHGHGDHIGNAPEIAARTKAHLVAPFGLGRTLVAEGLIPKELAGYDTMGNYGGELQLLDGEVKVAFVPAIHDSDVTVPGPPVRQVPGGNPAGFLISIKDGPVIYHTGDTDLFSDMALVGRFHPVDLMLVCIGDHFTMGPRRAAEAVKLVQPKLVVPMHYGTFPFLTGTPAEFAAGLKDLGLEGRLKKMAVGETIIWGR</sequence>
<name>A0ABM8EN44_9BACT</name>
<dbReference type="Proteomes" id="UP001317705">
    <property type="component" value="Chromosome"/>
</dbReference>
<dbReference type="Gene3D" id="3.60.15.10">
    <property type="entry name" value="Ribonuclease Z/Hydroxyacylglutathione hydrolase-like"/>
    <property type="match status" value="1"/>
</dbReference>
<gene>
    <name evidence="4" type="ORF">GURASL_27540</name>
</gene>
<feature type="domain" description="Metallo-beta-lactamase" evidence="3">
    <location>
        <begin position="33"/>
        <end position="234"/>
    </location>
</feature>
<protein>
    <recommendedName>
        <fullName evidence="2">UPF0173 metal-dependent hydrolase GURASL_27540</fullName>
    </recommendedName>
</protein>
<reference evidence="4 5" key="1">
    <citation type="submission" date="2022-12" db="EMBL/GenBank/DDBJ databases">
        <title>Polyphasic characterization of Geotalea uranireducens NIT-SL11 newly isolated from a complex of sewage sludge and microbially reduced graphene oxide.</title>
        <authorList>
            <person name="Xie L."/>
            <person name="Yoshida N."/>
            <person name="Meng L."/>
        </authorList>
    </citation>
    <scope>NUCLEOTIDE SEQUENCE [LARGE SCALE GENOMIC DNA]</scope>
    <source>
        <strain evidence="4 5">NIT-SL11</strain>
    </source>
</reference>
<dbReference type="Pfam" id="PF12706">
    <property type="entry name" value="Lactamase_B_2"/>
    <property type="match status" value="1"/>
</dbReference>
<dbReference type="InterPro" id="IPR036866">
    <property type="entry name" value="RibonucZ/Hydroxyglut_hydro"/>
</dbReference>
<dbReference type="EMBL" id="AP027151">
    <property type="protein sequence ID" value="BDV43831.1"/>
    <property type="molecule type" value="Genomic_DNA"/>
</dbReference>
<comment type="similarity">
    <text evidence="2">Belongs to the UPF0173 family.</text>
</comment>
<dbReference type="PANTHER" id="PTHR43546">
    <property type="entry name" value="UPF0173 METAL-DEPENDENT HYDROLASE MJ1163-RELATED"/>
    <property type="match status" value="1"/>
</dbReference>
<accession>A0ABM8EN44</accession>